<organism evidence="7 8">
    <name type="scientific">Striga hermonthica</name>
    <name type="common">Purple witchweed</name>
    <name type="synonym">Buchnera hermonthica</name>
    <dbReference type="NCBI Taxonomy" id="68872"/>
    <lineage>
        <taxon>Eukaryota</taxon>
        <taxon>Viridiplantae</taxon>
        <taxon>Streptophyta</taxon>
        <taxon>Embryophyta</taxon>
        <taxon>Tracheophyta</taxon>
        <taxon>Spermatophyta</taxon>
        <taxon>Magnoliopsida</taxon>
        <taxon>eudicotyledons</taxon>
        <taxon>Gunneridae</taxon>
        <taxon>Pentapetalae</taxon>
        <taxon>asterids</taxon>
        <taxon>lamiids</taxon>
        <taxon>Lamiales</taxon>
        <taxon>Orobanchaceae</taxon>
        <taxon>Buchnereae</taxon>
        <taxon>Striga</taxon>
    </lineage>
</organism>
<dbReference type="PANTHER" id="PTHR16223:SF125">
    <property type="entry name" value="OS08G0506700 PROTEIN"/>
    <property type="match status" value="1"/>
</dbReference>
<evidence type="ECO:0000256" key="1">
    <source>
        <dbReference type="ARBA" id="ARBA00004123"/>
    </source>
</evidence>
<evidence type="ECO:0000256" key="3">
    <source>
        <dbReference type="ARBA" id="ARBA00023125"/>
    </source>
</evidence>
<sequence length="308" mass="33494">MNNNQQQQVFRQNMQSGPGWGLTRYRSAPSSYFASLLDAPADGAAFGGDDLDHLFNPRASSLEAQRIFPRFMGCTDTVRGNSSAANPRLSSQFTPPPEKTAEPRQPPESSYGLLGSYGGGQLKMESAVGNNPGLVRQSSSPAGLFPDIVIENEFGTMRAMESFKGGYNNCGSNASVKESSSSTNRFKHEMDFSSRYSSSGMMETIPETDLKGMGESSVENRHFSQDRGNTVDYITGLPMGAWKSASNPSVSSPESSGKLQELVPNMEKQTNTSDMLDLAVDYIKDLQRQVKTLSDNRARCSCSAKQIL</sequence>
<comment type="subcellular location">
    <subcellularLocation>
        <location evidence="1">Nucleus</location>
    </subcellularLocation>
</comment>
<reference evidence="7" key="1">
    <citation type="submission" date="2019-12" db="EMBL/GenBank/DDBJ databases">
        <authorList>
            <person name="Scholes J."/>
        </authorList>
    </citation>
    <scope>NUCLEOTIDE SEQUENCE</scope>
</reference>
<dbReference type="GO" id="GO:0005634">
    <property type="term" value="C:nucleus"/>
    <property type="evidence" value="ECO:0007669"/>
    <property type="project" value="UniProtKB-SubCell"/>
</dbReference>
<dbReference type="InterPro" id="IPR045843">
    <property type="entry name" value="IND-like"/>
</dbReference>
<evidence type="ECO:0000313" key="7">
    <source>
        <dbReference type="EMBL" id="CAA0805766.1"/>
    </source>
</evidence>
<protein>
    <submittedName>
        <fullName evidence="7">Transcription factor bHLH130</fullName>
    </submittedName>
</protein>
<dbReference type="GO" id="GO:0000978">
    <property type="term" value="F:RNA polymerase II cis-regulatory region sequence-specific DNA binding"/>
    <property type="evidence" value="ECO:0007669"/>
    <property type="project" value="TreeGrafter"/>
</dbReference>
<dbReference type="GO" id="GO:0046983">
    <property type="term" value="F:protein dimerization activity"/>
    <property type="evidence" value="ECO:0007669"/>
    <property type="project" value="InterPro"/>
</dbReference>
<dbReference type="Gene3D" id="4.10.280.10">
    <property type="entry name" value="Helix-loop-helix DNA-binding domain"/>
    <property type="match status" value="1"/>
</dbReference>
<evidence type="ECO:0000256" key="6">
    <source>
        <dbReference type="SAM" id="MobiDB-lite"/>
    </source>
</evidence>
<keyword evidence="4" id="KW-0804">Transcription</keyword>
<evidence type="ECO:0000313" key="8">
    <source>
        <dbReference type="Proteomes" id="UP001153555"/>
    </source>
</evidence>
<dbReference type="SUPFAM" id="SSF47459">
    <property type="entry name" value="HLH, helix-loop-helix DNA-binding domain"/>
    <property type="match status" value="1"/>
</dbReference>
<feature type="compositionally biased region" description="Polar residues" evidence="6">
    <location>
        <begin position="79"/>
        <end position="93"/>
    </location>
</feature>
<evidence type="ECO:0000256" key="4">
    <source>
        <dbReference type="ARBA" id="ARBA00023163"/>
    </source>
</evidence>
<dbReference type="PANTHER" id="PTHR16223">
    <property type="entry name" value="TRANSCRIPTION FACTOR BHLH83-RELATED"/>
    <property type="match status" value="1"/>
</dbReference>
<evidence type="ECO:0000256" key="5">
    <source>
        <dbReference type="ARBA" id="ARBA00023242"/>
    </source>
</evidence>
<dbReference type="Proteomes" id="UP001153555">
    <property type="component" value="Unassembled WGS sequence"/>
</dbReference>
<name>A0A9N7MAV7_STRHE</name>
<keyword evidence="5" id="KW-0539">Nucleus</keyword>
<evidence type="ECO:0000256" key="2">
    <source>
        <dbReference type="ARBA" id="ARBA00023015"/>
    </source>
</evidence>
<dbReference type="CDD" id="cd11393">
    <property type="entry name" value="bHLH_AtbHLH_like"/>
    <property type="match status" value="1"/>
</dbReference>
<keyword evidence="8" id="KW-1185">Reference proteome</keyword>
<gene>
    <name evidence="7" type="ORF">SHERM_00681</name>
</gene>
<dbReference type="InterPro" id="IPR045239">
    <property type="entry name" value="bHLH95_bHLH"/>
</dbReference>
<dbReference type="OrthoDB" id="2019494at2759"/>
<feature type="region of interest" description="Disordered" evidence="6">
    <location>
        <begin position="79"/>
        <end position="111"/>
    </location>
</feature>
<dbReference type="AlphaFoldDB" id="A0A9N7MAV7"/>
<dbReference type="GO" id="GO:0000981">
    <property type="term" value="F:DNA-binding transcription factor activity, RNA polymerase II-specific"/>
    <property type="evidence" value="ECO:0007669"/>
    <property type="project" value="TreeGrafter"/>
</dbReference>
<dbReference type="EMBL" id="CACSLK010000214">
    <property type="protein sequence ID" value="CAA0805766.1"/>
    <property type="molecule type" value="Genomic_DNA"/>
</dbReference>
<keyword evidence="2" id="KW-0805">Transcription regulation</keyword>
<accession>A0A9N7MAV7</accession>
<dbReference type="InterPro" id="IPR036638">
    <property type="entry name" value="HLH_DNA-bd_sf"/>
</dbReference>
<keyword evidence="3" id="KW-0238">DNA-binding</keyword>
<proteinExistence type="predicted"/>
<comment type="caution">
    <text evidence="7">The sequence shown here is derived from an EMBL/GenBank/DDBJ whole genome shotgun (WGS) entry which is preliminary data.</text>
</comment>